<dbReference type="SUPFAM" id="SSF47616">
    <property type="entry name" value="GST C-terminal domain-like"/>
    <property type="match status" value="1"/>
</dbReference>
<evidence type="ECO:0000313" key="6">
    <source>
        <dbReference type="WBParaSite" id="ACRNAN_scaffold328.g7880.t1"/>
    </source>
</evidence>
<evidence type="ECO:0000256" key="1">
    <source>
        <dbReference type="ARBA" id="ARBA00012452"/>
    </source>
</evidence>
<dbReference type="GO" id="GO:0006749">
    <property type="term" value="P:glutathione metabolic process"/>
    <property type="evidence" value="ECO:0007669"/>
    <property type="project" value="TreeGrafter"/>
</dbReference>
<evidence type="ECO:0000256" key="2">
    <source>
        <dbReference type="ARBA" id="ARBA00022679"/>
    </source>
</evidence>
<dbReference type="PANTHER" id="PTHR11571">
    <property type="entry name" value="GLUTATHIONE S-TRANSFERASE"/>
    <property type="match status" value="1"/>
</dbReference>
<dbReference type="InterPro" id="IPR050213">
    <property type="entry name" value="GST_superfamily"/>
</dbReference>
<sequence length="146" mass="16981">MMPKCNYFWVSGAIRLVAKTLKKKALCDMYSLQIQDHFNAIRPWIDVKVFGIEGLEEKFNEVFIPEITEKFAPVFEKVLEKNPSGYLVGETLTWVDFHLADFTDKCITCGKEDIFENFPKLVAHRDKILSLPNLQEYLKSRPDYAI</sequence>
<comment type="catalytic activity">
    <reaction evidence="3">
        <text>RX + glutathione = an S-substituted glutathione + a halide anion + H(+)</text>
        <dbReference type="Rhea" id="RHEA:16437"/>
        <dbReference type="ChEBI" id="CHEBI:15378"/>
        <dbReference type="ChEBI" id="CHEBI:16042"/>
        <dbReference type="ChEBI" id="CHEBI:17792"/>
        <dbReference type="ChEBI" id="CHEBI:57925"/>
        <dbReference type="ChEBI" id="CHEBI:90779"/>
        <dbReference type="EC" id="2.5.1.18"/>
    </reaction>
</comment>
<dbReference type="AlphaFoldDB" id="A0A914DQ71"/>
<dbReference type="WBParaSite" id="ACRNAN_scaffold328.g7880.t1">
    <property type="protein sequence ID" value="ACRNAN_scaffold328.g7880.t1"/>
    <property type="gene ID" value="ACRNAN_scaffold328.g7880"/>
</dbReference>
<dbReference type="Gene3D" id="1.20.1050.10">
    <property type="match status" value="1"/>
</dbReference>
<dbReference type="InterPro" id="IPR004046">
    <property type="entry name" value="GST_C"/>
</dbReference>
<protein>
    <recommendedName>
        <fullName evidence="1">glutathione transferase</fullName>
        <ecNumber evidence="1">2.5.1.18</ecNumber>
    </recommendedName>
</protein>
<reference evidence="6" key="1">
    <citation type="submission" date="2022-11" db="UniProtKB">
        <authorList>
            <consortium name="WormBaseParasite"/>
        </authorList>
    </citation>
    <scope>IDENTIFICATION</scope>
</reference>
<dbReference type="PROSITE" id="PS50405">
    <property type="entry name" value="GST_CTER"/>
    <property type="match status" value="1"/>
</dbReference>
<keyword evidence="2" id="KW-0808">Transferase</keyword>
<dbReference type="Gene3D" id="3.40.30.10">
    <property type="entry name" value="Glutaredoxin"/>
    <property type="match status" value="1"/>
</dbReference>
<accession>A0A914DQ71</accession>
<evidence type="ECO:0000259" key="4">
    <source>
        <dbReference type="PROSITE" id="PS50405"/>
    </source>
</evidence>
<keyword evidence="5" id="KW-1185">Reference proteome</keyword>
<dbReference type="PANTHER" id="PTHR11571:SF224">
    <property type="entry name" value="HEMATOPOIETIC PROSTAGLANDIN D SYNTHASE"/>
    <property type="match status" value="1"/>
</dbReference>
<dbReference type="GO" id="GO:0004364">
    <property type="term" value="F:glutathione transferase activity"/>
    <property type="evidence" value="ECO:0007669"/>
    <property type="project" value="UniProtKB-EC"/>
</dbReference>
<dbReference type="InterPro" id="IPR010987">
    <property type="entry name" value="Glutathione-S-Trfase_C-like"/>
</dbReference>
<dbReference type="Pfam" id="PF14497">
    <property type="entry name" value="GST_C_3"/>
    <property type="match status" value="1"/>
</dbReference>
<proteinExistence type="predicted"/>
<dbReference type="InterPro" id="IPR036282">
    <property type="entry name" value="Glutathione-S-Trfase_C_sf"/>
</dbReference>
<evidence type="ECO:0000313" key="5">
    <source>
        <dbReference type="Proteomes" id="UP000887540"/>
    </source>
</evidence>
<evidence type="ECO:0000256" key="3">
    <source>
        <dbReference type="ARBA" id="ARBA00047960"/>
    </source>
</evidence>
<dbReference type="Proteomes" id="UP000887540">
    <property type="component" value="Unplaced"/>
</dbReference>
<name>A0A914DQ71_9BILA</name>
<organism evidence="5 6">
    <name type="scientific">Acrobeloides nanus</name>
    <dbReference type="NCBI Taxonomy" id="290746"/>
    <lineage>
        <taxon>Eukaryota</taxon>
        <taxon>Metazoa</taxon>
        <taxon>Ecdysozoa</taxon>
        <taxon>Nematoda</taxon>
        <taxon>Chromadorea</taxon>
        <taxon>Rhabditida</taxon>
        <taxon>Tylenchina</taxon>
        <taxon>Cephalobomorpha</taxon>
        <taxon>Cephaloboidea</taxon>
        <taxon>Cephalobidae</taxon>
        <taxon>Acrobeloides</taxon>
    </lineage>
</organism>
<dbReference type="CDD" id="cd03192">
    <property type="entry name" value="GST_C_Sigma_like"/>
    <property type="match status" value="1"/>
</dbReference>
<dbReference type="EC" id="2.5.1.18" evidence="1"/>
<feature type="domain" description="GST C-terminal" evidence="4">
    <location>
        <begin position="20"/>
        <end position="146"/>
    </location>
</feature>